<gene>
    <name evidence="1" type="ORF">DA803_00340</name>
</gene>
<accession>A0A2Z5IPM6</accession>
<evidence type="ECO:0000313" key="2">
    <source>
        <dbReference type="Proteomes" id="UP000252477"/>
    </source>
</evidence>
<dbReference type="OrthoDB" id="399771at2"/>
<protein>
    <submittedName>
        <fullName evidence="1">Uncharacterized protein</fullName>
    </submittedName>
</protein>
<name>A0A2Z5IPM6_9BACT</name>
<dbReference type="KEGG" id="mpho:DA803_00340"/>
<dbReference type="EMBL" id="CP029295">
    <property type="protein sequence ID" value="AXE60550.1"/>
    <property type="molecule type" value="Genomic_DNA"/>
</dbReference>
<evidence type="ECO:0000313" key="1">
    <source>
        <dbReference type="EMBL" id="AXE60550.1"/>
    </source>
</evidence>
<reference evidence="1 2" key="1">
    <citation type="submission" date="2018-05" db="EMBL/GenBank/DDBJ databases">
        <title>Annotation of the Mycoplasma phocidae genome.</title>
        <authorList>
            <person name="Brown D.R."/>
            <person name="Kutish G.F."/>
            <person name="Frasca S.Jr."/>
        </authorList>
    </citation>
    <scope>NUCLEOTIDE SEQUENCE [LARGE SCALE GENOMIC DNA]</scope>
    <source>
        <strain evidence="1 2">105</strain>
    </source>
</reference>
<dbReference type="NCBIfam" id="NF045964">
    <property type="entry name" value="RNAP_delt_plasma"/>
    <property type="match status" value="1"/>
</dbReference>
<dbReference type="Proteomes" id="UP000252477">
    <property type="component" value="Chromosome"/>
</dbReference>
<proteinExistence type="predicted"/>
<keyword evidence="2" id="KW-1185">Reference proteome</keyword>
<organism evidence="1 2">
    <name type="scientific">[Mycoplasma] phocae</name>
    <dbReference type="NCBI Taxonomy" id="142651"/>
    <lineage>
        <taxon>Bacteria</taxon>
        <taxon>Bacillati</taxon>
        <taxon>Mycoplasmatota</taxon>
        <taxon>Mycoplasmoidales</taxon>
        <taxon>Metamycoplasmataceae</taxon>
        <taxon>Metamycoplasma</taxon>
    </lineage>
</organism>
<dbReference type="Gene3D" id="1.10.10.1250">
    <property type="entry name" value="RNA polymerase, subunit delta, N-terminal domain"/>
    <property type="match status" value="1"/>
</dbReference>
<dbReference type="InterPro" id="IPR038087">
    <property type="entry name" value="RNAP_delta_N_dom_sf"/>
</dbReference>
<dbReference type="RefSeq" id="WP_114190669.1">
    <property type="nucleotide sequence ID" value="NZ_CP029295.1"/>
</dbReference>
<sequence length="85" mass="9970">MEYKTLVDIAKETLGNSEGMEFREIFDGVTKKIFDRWRSETPLEISDEKMLEAKRGELFRLLTVDGRFFHNEDGTWTALRPEIKG</sequence>
<dbReference type="AlphaFoldDB" id="A0A2Z5IPM6"/>